<dbReference type="InterPro" id="IPR050729">
    <property type="entry name" value="Rho-GAP"/>
</dbReference>
<dbReference type="InterPro" id="IPR001202">
    <property type="entry name" value="WW_dom"/>
</dbReference>
<feature type="region of interest" description="Disordered" evidence="2">
    <location>
        <begin position="723"/>
        <end position="747"/>
    </location>
</feature>
<comment type="caution">
    <text evidence="6">The sequence shown here is derived from an EMBL/GenBank/DDBJ whole genome shotgun (WGS) entry which is preliminary data.</text>
</comment>
<feature type="compositionally biased region" description="Low complexity" evidence="2">
    <location>
        <begin position="518"/>
        <end position="548"/>
    </location>
</feature>
<dbReference type="InterPro" id="IPR001849">
    <property type="entry name" value="PH_domain"/>
</dbReference>
<feature type="region of interest" description="Disordered" evidence="2">
    <location>
        <begin position="492"/>
        <end position="548"/>
    </location>
</feature>
<feature type="domain" description="WW" evidence="4">
    <location>
        <begin position="461"/>
        <end position="488"/>
    </location>
</feature>
<evidence type="ECO:0000256" key="2">
    <source>
        <dbReference type="SAM" id="MobiDB-lite"/>
    </source>
</evidence>
<dbReference type="SUPFAM" id="SSF48350">
    <property type="entry name" value="GTPase activation domain, GAP"/>
    <property type="match status" value="1"/>
</dbReference>
<dbReference type="CDD" id="cd13233">
    <property type="entry name" value="PH_ARHGAP9-like"/>
    <property type="match status" value="1"/>
</dbReference>
<evidence type="ECO:0000313" key="6">
    <source>
        <dbReference type="EMBL" id="KAF7987819.1"/>
    </source>
</evidence>
<dbReference type="Proteomes" id="UP000639338">
    <property type="component" value="Unassembled WGS sequence"/>
</dbReference>
<keyword evidence="7" id="KW-1185">Reference proteome</keyword>
<dbReference type="PROSITE" id="PS50003">
    <property type="entry name" value="PH_DOMAIN"/>
    <property type="match status" value="1"/>
</dbReference>
<proteinExistence type="predicted"/>
<dbReference type="GO" id="GO:0005096">
    <property type="term" value="F:GTPase activator activity"/>
    <property type="evidence" value="ECO:0007669"/>
    <property type="project" value="UniProtKB-KW"/>
</dbReference>
<evidence type="ECO:0000259" key="5">
    <source>
        <dbReference type="PROSITE" id="PS50238"/>
    </source>
</evidence>
<dbReference type="GO" id="GO:0005737">
    <property type="term" value="C:cytoplasm"/>
    <property type="evidence" value="ECO:0007669"/>
    <property type="project" value="TreeGrafter"/>
</dbReference>
<dbReference type="PANTHER" id="PTHR23176:SF129">
    <property type="entry name" value="RHO GTPASE ACTIVATING PROTEIN AT 16F, ISOFORM E-RELATED"/>
    <property type="match status" value="1"/>
</dbReference>
<evidence type="ECO:0000256" key="1">
    <source>
        <dbReference type="ARBA" id="ARBA00022468"/>
    </source>
</evidence>
<dbReference type="InterPro" id="IPR011993">
    <property type="entry name" value="PH-like_dom_sf"/>
</dbReference>
<sequence>MDEEIFLMEEKSILSLKSNIIDNNTNTLSNFSKARVPSYSWLPLNLRQKIDESCENIISRQGYPVVDWLRQIRLSCDSLESSKTTKINRNNNDDDDDDDLSIIESIKTSKKLNDYFENDSLMDTDNVDSITSEIIPDNLQLPIDNKINYSTSVEIYHDTDNKNNNSIKINKDIKFFKSDNDEFTCYSEINLTGSDMSLNNFSTTWSFSQSTMPMKNIVCCVDLIQDENGFYKITENENLNSNKKHQLDNDKKFFFDNFHDVEYVDDDSKALKLCQIYLEESKLSNNNIETLSNVSSDNSCGTISKIFKNVFDNNRDTEYDSFDDDTSSFVINNTENNYDDNNYIIWNPAFNDYQDNESVKEFVTSSEGLYVSCDNIDDNLNIENETISKICDSDYKSFESGSLNSQKWLLDVEDFYYDDDENEEIISEYRKRKGSVSSDILMWKKDLFNQDFNDEDDFRQWFSSHDAEGKIYFFEENSNESFWVLPTKSKDQLVPTKPSTKTNRLSSSSPKFIPPPSINTTKTKINSSNTYTNTSPSPSSSSSLQQTSNISSPILHYENLQQKKLTASTTTTITEWPQLSFDGNMKIIKEGQINRTKITENGKKLRKNWSTSHAVLTELFLLFFKDSKTFSTMIKSGQCQTAKPDISVDLNGARIELGDRASSRKNVYIISTVLGLQVLIQSDNTLQSNEWYQDIDTVIKKLPSQTKTLVDYDGIRKISNSKLDKQQSEINQDDSKKDNNKVSRSRSMKIKRLDDSIEDLPSVNEKIKIKAKLRRFFLRRPSVESLVKDGIYKNEPAFGSSLQDVCPNSSPRIPAFVKRCIEVLESNEDNMKTDGLYRASGNLSQIQKIRLQIDQDKLNVLSQEEDVHVLTGALKLFFRELKEPLIPSCFFKEALNASMLKKHTTKVQCFRDIIKLFPSPNYDTLQYLLKHLLKVTTYQEFNRMHIPNLAIVFGPTLMWPAEESPNMALDLMQQNLVIECLLSEYNKIFK</sequence>
<feature type="domain" description="Rho-GAP" evidence="5">
    <location>
        <begin position="800"/>
        <end position="989"/>
    </location>
</feature>
<reference evidence="6 7" key="1">
    <citation type="submission" date="2020-08" db="EMBL/GenBank/DDBJ databases">
        <title>Aphidius gifuensis genome sequencing and assembly.</title>
        <authorList>
            <person name="Du Z."/>
        </authorList>
    </citation>
    <scope>NUCLEOTIDE SEQUENCE [LARGE SCALE GENOMIC DNA]</scope>
    <source>
        <strain evidence="6">YNYX2018</strain>
        <tissue evidence="6">Adults</tissue>
    </source>
</reference>
<dbReference type="InterPro" id="IPR000198">
    <property type="entry name" value="RhoGAP_dom"/>
</dbReference>
<dbReference type="FunFam" id="1.10.555.10:FF:000071">
    <property type="entry name" value="Rho GTPase activating protein 27"/>
    <property type="match status" value="1"/>
</dbReference>
<evidence type="ECO:0000259" key="3">
    <source>
        <dbReference type="PROSITE" id="PS50003"/>
    </source>
</evidence>
<evidence type="ECO:0000259" key="4">
    <source>
        <dbReference type="PROSITE" id="PS50020"/>
    </source>
</evidence>
<gene>
    <name evidence="6" type="ORF">HCN44_003682</name>
</gene>
<accession>A0A834XM46</accession>
<dbReference type="EMBL" id="JACMRX010000006">
    <property type="protein sequence ID" value="KAF7987819.1"/>
    <property type="molecule type" value="Genomic_DNA"/>
</dbReference>
<dbReference type="Pfam" id="PF00620">
    <property type="entry name" value="RhoGAP"/>
    <property type="match status" value="1"/>
</dbReference>
<feature type="domain" description="PH" evidence="3">
    <location>
        <begin position="586"/>
        <end position="700"/>
    </location>
</feature>
<dbReference type="SMART" id="SM00324">
    <property type="entry name" value="RhoGAP"/>
    <property type="match status" value="1"/>
</dbReference>
<dbReference type="Gene3D" id="1.10.555.10">
    <property type="entry name" value="Rho GTPase activation protein"/>
    <property type="match status" value="1"/>
</dbReference>
<dbReference type="AlphaFoldDB" id="A0A834XM46"/>
<dbReference type="OrthoDB" id="79452at2759"/>
<dbReference type="PANTHER" id="PTHR23176">
    <property type="entry name" value="RHO/RAC/CDC GTPASE-ACTIVATING PROTEIN"/>
    <property type="match status" value="1"/>
</dbReference>
<dbReference type="SMART" id="SM00233">
    <property type="entry name" value="PH"/>
    <property type="match status" value="1"/>
</dbReference>
<dbReference type="SUPFAM" id="SSF50729">
    <property type="entry name" value="PH domain-like"/>
    <property type="match status" value="1"/>
</dbReference>
<protein>
    <recommendedName>
        <fullName evidence="8">Rho GTPase-activating protein</fullName>
    </recommendedName>
</protein>
<dbReference type="InterPro" id="IPR008936">
    <property type="entry name" value="Rho_GTPase_activation_prot"/>
</dbReference>
<name>A0A834XM46_APHGI</name>
<feature type="compositionally biased region" description="Basic and acidic residues" evidence="2">
    <location>
        <begin position="723"/>
        <end position="741"/>
    </location>
</feature>
<dbReference type="PROSITE" id="PS50020">
    <property type="entry name" value="WW_DOMAIN_2"/>
    <property type="match status" value="1"/>
</dbReference>
<evidence type="ECO:0008006" key="8">
    <source>
        <dbReference type="Google" id="ProtNLM"/>
    </source>
</evidence>
<dbReference type="Gene3D" id="2.30.29.30">
    <property type="entry name" value="Pleckstrin-homology domain (PH domain)/Phosphotyrosine-binding domain (PTB)"/>
    <property type="match status" value="1"/>
</dbReference>
<organism evidence="6 7">
    <name type="scientific">Aphidius gifuensis</name>
    <name type="common">Parasitoid wasp</name>
    <dbReference type="NCBI Taxonomy" id="684658"/>
    <lineage>
        <taxon>Eukaryota</taxon>
        <taxon>Metazoa</taxon>
        <taxon>Ecdysozoa</taxon>
        <taxon>Arthropoda</taxon>
        <taxon>Hexapoda</taxon>
        <taxon>Insecta</taxon>
        <taxon>Pterygota</taxon>
        <taxon>Neoptera</taxon>
        <taxon>Endopterygota</taxon>
        <taxon>Hymenoptera</taxon>
        <taxon>Apocrita</taxon>
        <taxon>Ichneumonoidea</taxon>
        <taxon>Braconidae</taxon>
        <taxon>Aphidiinae</taxon>
        <taxon>Aphidius</taxon>
    </lineage>
</organism>
<evidence type="ECO:0000313" key="7">
    <source>
        <dbReference type="Proteomes" id="UP000639338"/>
    </source>
</evidence>
<dbReference type="PROSITE" id="PS50238">
    <property type="entry name" value="RHOGAP"/>
    <property type="match status" value="1"/>
</dbReference>
<keyword evidence="1" id="KW-0343">GTPase activation</keyword>
<dbReference type="GO" id="GO:0007165">
    <property type="term" value="P:signal transduction"/>
    <property type="evidence" value="ECO:0007669"/>
    <property type="project" value="InterPro"/>
</dbReference>